<evidence type="ECO:0000256" key="6">
    <source>
        <dbReference type="ARBA" id="ARBA00023295"/>
    </source>
</evidence>
<evidence type="ECO:0000256" key="2">
    <source>
        <dbReference type="ARBA" id="ARBA00007072"/>
    </source>
</evidence>
<evidence type="ECO:0000259" key="10">
    <source>
        <dbReference type="Pfam" id="PF00759"/>
    </source>
</evidence>
<comment type="similarity">
    <text evidence="2 8 9">Belongs to the glycosyl hydrolase 9 (cellulase E) family.</text>
</comment>
<feature type="domain" description="Glycoside hydrolase family 9" evidence="10">
    <location>
        <begin position="118"/>
        <end position="536"/>
    </location>
</feature>
<dbReference type="Proteomes" id="UP001164746">
    <property type="component" value="Chromosome 1"/>
</dbReference>
<keyword evidence="9" id="KW-0732">Signal</keyword>
<dbReference type="PANTHER" id="PTHR22298">
    <property type="entry name" value="ENDO-1,4-BETA-GLUCANASE"/>
    <property type="match status" value="1"/>
</dbReference>
<evidence type="ECO:0000256" key="4">
    <source>
        <dbReference type="ARBA" id="ARBA00023001"/>
    </source>
</evidence>
<dbReference type="EMBL" id="CP111012">
    <property type="protein sequence ID" value="WAQ93472.1"/>
    <property type="molecule type" value="Genomic_DNA"/>
</dbReference>
<gene>
    <name evidence="11" type="ORF">MAR_005943</name>
</gene>
<keyword evidence="3 8" id="KW-0378">Hydrolase</keyword>
<keyword evidence="4 9" id="KW-0136">Cellulose degradation</keyword>
<keyword evidence="12" id="KW-1185">Reference proteome</keyword>
<keyword evidence="7 8" id="KW-0624">Polysaccharide degradation</keyword>
<evidence type="ECO:0000256" key="9">
    <source>
        <dbReference type="RuleBase" id="RU361166"/>
    </source>
</evidence>
<accession>A0ABY7D727</accession>
<evidence type="ECO:0000313" key="12">
    <source>
        <dbReference type="Proteomes" id="UP001164746"/>
    </source>
</evidence>
<feature type="chain" id="PRO_5044961443" description="Endoglucanase" evidence="9">
    <location>
        <begin position="18"/>
        <end position="550"/>
    </location>
</feature>
<feature type="active site" evidence="8">
    <location>
        <position position="515"/>
    </location>
</feature>
<dbReference type="InterPro" id="IPR001701">
    <property type="entry name" value="Glyco_hydro_9"/>
</dbReference>
<dbReference type="InterPro" id="IPR008928">
    <property type="entry name" value="6-hairpin_glycosidase_sf"/>
</dbReference>
<reference evidence="11" key="1">
    <citation type="submission" date="2022-11" db="EMBL/GenBank/DDBJ databases">
        <title>Centuries of genome instability and evolution in soft-shell clam transmissible cancer (bioRxiv).</title>
        <authorList>
            <person name="Hart S.F.M."/>
            <person name="Yonemitsu M.A."/>
            <person name="Giersch R.M."/>
            <person name="Beal B.F."/>
            <person name="Arriagada G."/>
            <person name="Davis B.W."/>
            <person name="Ostrander E.A."/>
            <person name="Goff S.P."/>
            <person name="Metzger M.J."/>
        </authorList>
    </citation>
    <scope>NUCLEOTIDE SEQUENCE</scope>
    <source>
        <strain evidence="11">MELC-2E11</strain>
        <tissue evidence="11">Siphon/mantle</tissue>
    </source>
</reference>
<evidence type="ECO:0000256" key="7">
    <source>
        <dbReference type="ARBA" id="ARBA00023326"/>
    </source>
</evidence>
<dbReference type="SUPFAM" id="SSF48208">
    <property type="entry name" value="Six-hairpin glycosidases"/>
    <property type="match status" value="1"/>
</dbReference>
<feature type="active site" evidence="8">
    <location>
        <position position="524"/>
    </location>
</feature>
<dbReference type="SUPFAM" id="SSF49384">
    <property type="entry name" value="Carbohydrate-binding domain"/>
    <property type="match status" value="1"/>
</dbReference>
<sequence length="550" mass="61408">MLAFLSCLASVCCLSTAVLVPITITSDWTGRFQGDLNFLITEEVVGWEVKINFSAPITLIDRLSMTHRLFQEWMGDVISHSPDNTHFTLVNKQHNGILHKGDTLHIQMFADGTKYDLNEVLEKSILFYEAQRSGKLPSTNRIPWRGDSALGDKGNNGEDLTGGWYDAGDHVKFNFPMAFSVTSLAWGLLEFKDAYVDAGQLDYMYDCLQWPLEYLMKCHVAPHEYYVQVGDGGQDHAYWGRPENMTMARPAYKIDEQHPGSDVAAETAAAFAASYLVFKTRNDTFAAKLLEHATQLFDFAEAFPGKYSDSVSAASAYYRSDAIEDEMCWGGIWMFLATKDPHYFQVAESNYISGAAWGQEFLNHMKPFIVKVLLYKVTKKDIYKTDLEATFTDWMPGGTIPYTPNGLAFRSQWGSNRYSANMALIAIMASLQGVHTQAYQKWAESQINFMLGDAGRSFVVGFGTNPPTQPHHRSSSCPMYPAPCSSFNMQRDGPNPHVLYGALVGGPNQNGQYTDKRSDYVSNEVACDYNAGFQSAVAGIKALYMRGDLP</sequence>
<dbReference type="InterPro" id="IPR033126">
    <property type="entry name" value="Glyco_hydro_9_Asp/Glu_AS"/>
</dbReference>
<keyword evidence="5 8" id="KW-0119">Carbohydrate metabolism</keyword>
<dbReference type="Gene3D" id="1.50.10.10">
    <property type="match status" value="1"/>
</dbReference>
<dbReference type="InterPro" id="IPR012341">
    <property type="entry name" value="6hp_glycosidase-like_sf"/>
</dbReference>
<organism evidence="11 12">
    <name type="scientific">Mya arenaria</name>
    <name type="common">Soft-shell clam</name>
    <dbReference type="NCBI Taxonomy" id="6604"/>
    <lineage>
        <taxon>Eukaryota</taxon>
        <taxon>Metazoa</taxon>
        <taxon>Spiralia</taxon>
        <taxon>Lophotrochozoa</taxon>
        <taxon>Mollusca</taxon>
        <taxon>Bivalvia</taxon>
        <taxon>Autobranchia</taxon>
        <taxon>Heteroconchia</taxon>
        <taxon>Euheterodonta</taxon>
        <taxon>Imparidentia</taxon>
        <taxon>Neoheterodontei</taxon>
        <taxon>Myida</taxon>
        <taxon>Myoidea</taxon>
        <taxon>Myidae</taxon>
        <taxon>Mya</taxon>
    </lineage>
</organism>
<proteinExistence type="inferred from homology"/>
<dbReference type="PROSITE" id="PS00698">
    <property type="entry name" value="GH9_3"/>
    <property type="match status" value="1"/>
</dbReference>
<name>A0ABY7D727_MYAAR</name>
<evidence type="ECO:0000256" key="8">
    <source>
        <dbReference type="PROSITE-ProRule" id="PRU10060"/>
    </source>
</evidence>
<keyword evidence="6 8" id="KW-0326">Glycosidase</keyword>
<protein>
    <recommendedName>
        <fullName evidence="9">Endoglucanase</fullName>
        <ecNumber evidence="9">3.2.1.4</ecNumber>
    </recommendedName>
</protein>
<dbReference type="Pfam" id="PF00759">
    <property type="entry name" value="Glyco_hydro_9"/>
    <property type="match status" value="1"/>
</dbReference>
<evidence type="ECO:0000256" key="1">
    <source>
        <dbReference type="ARBA" id="ARBA00000966"/>
    </source>
</evidence>
<comment type="catalytic activity">
    <reaction evidence="1 9">
        <text>Endohydrolysis of (1-&gt;4)-beta-D-glucosidic linkages in cellulose, lichenin and cereal beta-D-glucans.</text>
        <dbReference type="EC" id="3.2.1.4"/>
    </reaction>
</comment>
<evidence type="ECO:0000313" key="11">
    <source>
        <dbReference type="EMBL" id="WAQ93472.1"/>
    </source>
</evidence>
<dbReference type="EC" id="3.2.1.4" evidence="9"/>
<feature type="signal peptide" evidence="9">
    <location>
        <begin position="1"/>
        <end position="17"/>
    </location>
</feature>
<evidence type="ECO:0000256" key="3">
    <source>
        <dbReference type="ARBA" id="ARBA00022801"/>
    </source>
</evidence>
<dbReference type="InterPro" id="IPR008965">
    <property type="entry name" value="CBM2/CBM3_carb-bd_dom_sf"/>
</dbReference>
<evidence type="ECO:0000256" key="5">
    <source>
        <dbReference type="ARBA" id="ARBA00023277"/>
    </source>
</evidence>